<dbReference type="AlphaFoldDB" id="A0A6M1RM08"/>
<feature type="region of interest" description="Disordered" evidence="3">
    <location>
        <begin position="406"/>
        <end position="428"/>
    </location>
</feature>
<feature type="transmembrane region" description="Helical" evidence="4">
    <location>
        <begin position="27"/>
        <end position="45"/>
    </location>
</feature>
<dbReference type="Pfam" id="PF25917">
    <property type="entry name" value="BSH_RND"/>
    <property type="match status" value="1"/>
</dbReference>
<evidence type="ECO:0000256" key="3">
    <source>
        <dbReference type="SAM" id="MobiDB-lite"/>
    </source>
</evidence>
<dbReference type="Gene3D" id="2.40.30.170">
    <property type="match status" value="1"/>
</dbReference>
<keyword evidence="7" id="KW-1185">Reference proteome</keyword>
<evidence type="ECO:0000256" key="4">
    <source>
        <dbReference type="SAM" id="Phobius"/>
    </source>
</evidence>
<evidence type="ECO:0000259" key="5">
    <source>
        <dbReference type="Pfam" id="PF25917"/>
    </source>
</evidence>
<dbReference type="SUPFAM" id="SSF111369">
    <property type="entry name" value="HlyD-like secretion proteins"/>
    <property type="match status" value="1"/>
</dbReference>
<dbReference type="GO" id="GO:1990281">
    <property type="term" value="C:efflux pump complex"/>
    <property type="evidence" value="ECO:0007669"/>
    <property type="project" value="TreeGrafter"/>
</dbReference>
<evidence type="ECO:0000256" key="1">
    <source>
        <dbReference type="ARBA" id="ARBA00009477"/>
    </source>
</evidence>
<dbReference type="InterPro" id="IPR006143">
    <property type="entry name" value="RND_pump_MFP"/>
</dbReference>
<dbReference type="InterPro" id="IPR058625">
    <property type="entry name" value="MdtA-like_BSH"/>
</dbReference>
<evidence type="ECO:0000313" key="6">
    <source>
        <dbReference type="EMBL" id="NGO38693.1"/>
    </source>
</evidence>
<dbReference type="EMBL" id="JAAKYA010000027">
    <property type="protein sequence ID" value="NGO38693.1"/>
    <property type="molecule type" value="Genomic_DNA"/>
</dbReference>
<dbReference type="GO" id="GO:0015562">
    <property type="term" value="F:efflux transmembrane transporter activity"/>
    <property type="evidence" value="ECO:0007669"/>
    <property type="project" value="TreeGrafter"/>
</dbReference>
<keyword evidence="4" id="KW-1133">Transmembrane helix</keyword>
<keyword evidence="4" id="KW-0472">Membrane</keyword>
<dbReference type="RefSeq" id="WP_165106291.1">
    <property type="nucleotide sequence ID" value="NZ_JAAKYA010000027.1"/>
</dbReference>
<dbReference type="PANTHER" id="PTHR30469:SF12">
    <property type="entry name" value="MULTIDRUG RESISTANCE PROTEIN MDTA"/>
    <property type="match status" value="1"/>
</dbReference>
<comment type="caution">
    <text evidence="6">The sequence shown here is derived from an EMBL/GenBank/DDBJ whole genome shotgun (WGS) entry which is preliminary data.</text>
</comment>
<proteinExistence type="inferred from homology"/>
<feature type="domain" description="Multidrug resistance protein MdtA-like barrel-sandwich hybrid" evidence="5">
    <location>
        <begin position="87"/>
        <end position="229"/>
    </location>
</feature>
<name>A0A6M1RM08_9BACT</name>
<dbReference type="NCBIfam" id="TIGR01730">
    <property type="entry name" value="RND_mfp"/>
    <property type="match status" value="1"/>
</dbReference>
<sequence>MSPPHHASQPRITEGSTVSPVRRIYRFLLPLLVLGAGAGAAYWLILTAPHVRPRPVEHQARLVEVVPVRFGLETVRLPAFGTVIPAREVTLYPRVSGEIVRIAETFQPGSRFEAGAELVRIDPRDFQLAVAQRESELVQARGALALEQGQQAVARKEYELLGREIPEADRDLVLRMPQLRQAEARVQAAEAALEQARLNLERTVVRAPFNCVVRERFVNVGSQVTPATPVATLAGTDEYWVETTVPVDDLHWLAIPNWSSSTGSVARVWRVGTSPARAAWSGVILKLLPDLEKQGRLARLLVSVERPWGREPQPDGPPPLLLGDAVRLELQGRTVRAAVIDRRWFRDGDQLWIMNERDELEIRSVEVAFRGPDSLWVTGGLREGERIVISELPAAVPGLPLRVAGGGEPSPAVSTTAGAGARVPSTGT</sequence>
<dbReference type="Gene3D" id="1.10.287.470">
    <property type="entry name" value="Helix hairpin bin"/>
    <property type="match status" value="1"/>
</dbReference>
<gene>
    <name evidence="6" type="ORF">G4L39_04700</name>
</gene>
<evidence type="ECO:0000256" key="2">
    <source>
        <dbReference type="SAM" id="Coils"/>
    </source>
</evidence>
<keyword evidence="4" id="KW-0812">Transmembrane</keyword>
<organism evidence="6 7">
    <name type="scientific">Limisphaera ngatamarikiensis</name>
    <dbReference type="NCBI Taxonomy" id="1324935"/>
    <lineage>
        <taxon>Bacteria</taxon>
        <taxon>Pseudomonadati</taxon>
        <taxon>Verrucomicrobiota</taxon>
        <taxon>Verrucomicrobiia</taxon>
        <taxon>Limisphaerales</taxon>
        <taxon>Limisphaeraceae</taxon>
        <taxon>Limisphaera</taxon>
    </lineage>
</organism>
<dbReference type="Gene3D" id="2.40.420.20">
    <property type="match status" value="1"/>
</dbReference>
<dbReference type="PANTHER" id="PTHR30469">
    <property type="entry name" value="MULTIDRUG RESISTANCE PROTEIN MDTA"/>
    <property type="match status" value="1"/>
</dbReference>
<accession>A0A6M1RM08</accession>
<dbReference type="Proteomes" id="UP000477311">
    <property type="component" value="Unassembled WGS sequence"/>
</dbReference>
<comment type="similarity">
    <text evidence="1">Belongs to the membrane fusion protein (MFP) (TC 8.A.1) family.</text>
</comment>
<keyword evidence="2" id="KW-0175">Coiled coil</keyword>
<feature type="coiled-coil region" evidence="2">
    <location>
        <begin position="179"/>
        <end position="206"/>
    </location>
</feature>
<reference evidence="6 7" key="1">
    <citation type="submission" date="2020-02" db="EMBL/GenBank/DDBJ databases">
        <title>Draft genome sequence of Limisphaera ngatamarikiensis NGM72.4T, a thermophilic Verrucomicrobia grouped in subdivision 3.</title>
        <authorList>
            <person name="Carere C.R."/>
            <person name="Steen J."/>
            <person name="Hugenholtz P."/>
            <person name="Stott M.B."/>
        </authorList>
    </citation>
    <scope>NUCLEOTIDE SEQUENCE [LARGE SCALE GENOMIC DNA]</scope>
    <source>
        <strain evidence="6 7">NGM72.4</strain>
    </source>
</reference>
<protein>
    <submittedName>
        <fullName evidence="6">Efflux RND transporter periplasmic adaptor subunit</fullName>
    </submittedName>
</protein>
<evidence type="ECO:0000313" key="7">
    <source>
        <dbReference type="Proteomes" id="UP000477311"/>
    </source>
</evidence>
<dbReference type="Gene3D" id="2.40.50.100">
    <property type="match status" value="1"/>
</dbReference>